<dbReference type="EMBL" id="CAJOBC010002403">
    <property type="protein sequence ID" value="CAF3731463.1"/>
    <property type="molecule type" value="Genomic_DNA"/>
</dbReference>
<feature type="region of interest" description="Disordered" evidence="1">
    <location>
        <begin position="240"/>
        <end position="272"/>
    </location>
</feature>
<reference evidence="2" key="1">
    <citation type="submission" date="2021-02" db="EMBL/GenBank/DDBJ databases">
        <authorList>
            <person name="Nowell W R."/>
        </authorList>
    </citation>
    <scope>NUCLEOTIDE SEQUENCE</scope>
</reference>
<organism evidence="2 4">
    <name type="scientific">Didymodactylos carnosus</name>
    <dbReference type="NCBI Taxonomy" id="1234261"/>
    <lineage>
        <taxon>Eukaryota</taxon>
        <taxon>Metazoa</taxon>
        <taxon>Spiralia</taxon>
        <taxon>Gnathifera</taxon>
        <taxon>Rotifera</taxon>
        <taxon>Eurotatoria</taxon>
        <taxon>Bdelloidea</taxon>
        <taxon>Philodinida</taxon>
        <taxon>Philodinidae</taxon>
        <taxon>Didymodactylos</taxon>
    </lineage>
</organism>
<evidence type="ECO:0000313" key="2">
    <source>
        <dbReference type="EMBL" id="CAF0956488.1"/>
    </source>
</evidence>
<evidence type="ECO:0000313" key="3">
    <source>
        <dbReference type="EMBL" id="CAF3731463.1"/>
    </source>
</evidence>
<sequence length="299" mass="32681">MPTCVSSPCSDTAIENSTCLLERYIPLDPTEIGRLTASHSYSEPKLADTLEKAYLYGEEDIVKTPDGYISVAGGIIYACDTDGCNHPKIADRLPYALETHIPDNILDQYLDGVSNYQCWDCAKCVNDTVGIDNMSGCTKQYCLTNACSLVVSRNTNNPTCPYTMRSKCYDLGYPPIHVNMTLVYYYNSDKKVIYTMDVICHKDNCNDYSTYKALENALSVNPDLACLDIGESTLATAMTAGTGTTRTPGTGTTATAGTGTTRTPGTGTTTSGTKKISHYTNMWLITSIFAPILWIRIRD</sequence>
<proteinExistence type="predicted"/>
<comment type="caution">
    <text evidence="2">The sequence shown here is derived from an EMBL/GenBank/DDBJ whole genome shotgun (WGS) entry which is preliminary data.</text>
</comment>
<evidence type="ECO:0000313" key="4">
    <source>
        <dbReference type="Proteomes" id="UP000663829"/>
    </source>
</evidence>
<protein>
    <submittedName>
        <fullName evidence="2">Uncharacterized protein</fullName>
    </submittedName>
</protein>
<accession>A0A814DMF1</accession>
<dbReference type="Proteomes" id="UP000663829">
    <property type="component" value="Unassembled WGS sequence"/>
</dbReference>
<keyword evidence="4" id="KW-1185">Reference proteome</keyword>
<dbReference type="EMBL" id="CAJNOQ010002403">
    <property type="protein sequence ID" value="CAF0956488.1"/>
    <property type="molecule type" value="Genomic_DNA"/>
</dbReference>
<evidence type="ECO:0000256" key="1">
    <source>
        <dbReference type="SAM" id="MobiDB-lite"/>
    </source>
</evidence>
<dbReference type="AlphaFoldDB" id="A0A814DMF1"/>
<name>A0A814DMF1_9BILA</name>
<dbReference type="OrthoDB" id="10043674at2759"/>
<dbReference type="Proteomes" id="UP000681722">
    <property type="component" value="Unassembled WGS sequence"/>
</dbReference>
<gene>
    <name evidence="2" type="ORF">GPM918_LOCUS11525</name>
    <name evidence="3" type="ORF">SRO942_LOCUS11526</name>
</gene>